<dbReference type="InterPro" id="IPR006684">
    <property type="entry name" value="YbgC/YbaW"/>
</dbReference>
<dbReference type="PANTHER" id="PTHR31793">
    <property type="entry name" value="4-HYDROXYBENZOYL-COA THIOESTERASE FAMILY MEMBER"/>
    <property type="match status" value="1"/>
</dbReference>
<protein>
    <submittedName>
        <fullName evidence="4">Acyl-CoA thioesterase</fullName>
    </submittedName>
</protein>
<dbReference type="PIRSF" id="PIRSF003230">
    <property type="entry name" value="YbgC"/>
    <property type="match status" value="1"/>
</dbReference>
<dbReference type="PANTHER" id="PTHR31793:SF27">
    <property type="entry name" value="NOVEL THIOESTERASE SUPERFAMILY DOMAIN AND SAPOSIN A-TYPE DOMAIN CONTAINING PROTEIN (0610012H03RIK)"/>
    <property type="match status" value="1"/>
</dbReference>
<gene>
    <name evidence="4" type="ORF">IFO66_18040</name>
</gene>
<comment type="similarity">
    <text evidence="1">Belongs to the 4-hydroxybenzoyl-CoA thioesterase family.</text>
</comment>
<evidence type="ECO:0000259" key="3">
    <source>
        <dbReference type="Pfam" id="PF03061"/>
    </source>
</evidence>
<dbReference type="InterPro" id="IPR029069">
    <property type="entry name" value="HotDog_dom_sf"/>
</dbReference>
<proteinExistence type="inferred from homology"/>
<dbReference type="CDD" id="cd00586">
    <property type="entry name" value="4HBT"/>
    <property type="match status" value="1"/>
</dbReference>
<dbReference type="Proteomes" id="UP000634529">
    <property type="component" value="Unassembled WGS sequence"/>
</dbReference>
<sequence>MKNEERQLLHLDIDHLTKNPWFGVAMRVRYQETDAMAVVFHGNVATWFEVGRTEWIRALGVDYKQLEAEGLLFPVTDLRISYKRPAHYDDWVAVFTRLDQLGTIRMSFQSVVCRLNEEQVAQVQTAGWLPEPIGELLYEGGTDHAWIGRDWRPKRVSREQPELWSMLQQFVQKKMQA</sequence>
<organism evidence="4 5">
    <name type="scientific">Paenibacillus arenosi</name>
    <dbReference type="NCBI Taxonomy" id="2774142"/>
    <lineage>
        <taxon>Bacteria</taxon>
        <taxon>Bacillati</taxon>
        <taxon>Bacillota</taxon>
        <taxon>Bacilli</taxon>
        <taxon>Bacillales</taxon>
        <taxon>Paenibacillaceae</taxon>
        <taxon>Paenibacillus</taxon>
    </lineage>
</organism>
<keyword evidence="2" id="KW-0378">Hydrolase</keyword>
<feature type="domain" description="Thioesterase" evidence="3">
    <location>
        <begin position="38"/>
        <end position="119"/>
    </location>
</feature>
<evidence type="ECO:0000313" key="4">
    <source>
        <dbReference type="EMBL" id="MBD8500197.1"/>
    </source>
</evidence>
<reference evidence="4 5" key="1">
    <citation type="submission" date="2020-09" db="EMBL/GenBank/DDBJ databases">
        <title>Paenibacillus sp. CAU 1523 isolated from sand of Haeundae Beach.</title>
        <authorList>
            <person name="Kim W."/>
        </authorList>
    </citation>
    <scope>NUCLEOTIDE SEQUENCE [LARGE SCALE GENOMIC DNA]</scope>
    <source>
        <strain evidence="4 5">CAU 1523</strain>
    </source>
</reference>
<dbReference type="InterPro" id="IPR050563">
    <property type="entry name" value="4-hydroxybenzoyl-CoA_TE"/>
</dbReference>
<dbReference type="NCBIfam" id="TIGR00051">
    <property type="entry name" value="YbgC/FadM family acyl-CoA thioesterase"/>
    <property type="match status" value="1"/>
</dbReference>
<comment type="caution">
    <text evidence="4">The sequence shown here is derived from an EMBL/GenBank/DDBJ whole genome shotgun (WGS) entry which is preliminary data.</text>
</comment>
<dbReference type="EMBL" id="JACYTN010000019">
    <property type="protein sequence ID" value="MBD8500197.1"/>
    <property type="molecule type" value="Genomic_DNA"/>
</dbReference>
<keyword evidence="5" id="KW-1185">Reference proteome</keyword>
<evidence type="ECO:0000256" key="2">
    <source>
        <dbReference type="ARBA" id="ARBA00022801"/>
    </source>
</evidence>
<evidence type="ECO:0000256" key="1">
    <source>
        <dbReference type="ARBA" id="ARBA00005953"/>
    </source>
</evidence>
<name>A0ABR9B449_9BACL</name>
<dbReference type="InterPro" id="IPR006683">
    <property type="entry name" value="Thioestr_dom"/>
</dbReference>
<accession>A0ABR9B449</accession>
<dbReference type="Gene3D" id="3.10.129.10">
    <property type="entry name" value="Hotdog Thioesterase"/>
    <property type="match status" value="1"/>
</dbReference>
<dbReference type="Pfam" id="PF03061">
    <property type="entry name" value="4HBT"/>
    <property type="match status" value="1"/>
</dbReference>
<evidence type="ECO:0000313" key="5">
    <source>
        <dbReference type="Proteomes" id="UP000634529"/>
    </source>
</evidence>
<dbReference type="SUPFAM" id="SSF54637">
    <property type="entry name" value="Thioesterase/thiol ester dehydrase-isomerase"/>
    <property type="match status" value="1"/>
</dbReference>
<dbReference type="RefSeq" id="WP_192026508.1">
    <property type="nucleotide sequence ID" value="NZ_JACYTN010000019.1"/>
</dbReference>